<keyword evidence="3 9" id="KW-0732">Signal</keyword>
<dbReference type="InterPro" id="IPR010435">
    <property type="entry name" value="C5a/SBT2-like_Fn3"/>
</dbReference>
<name>A0A8K0WQN9_9HYPO</name>
<evidence type="ECO:0000256" key="5">
    <source>
        <dbReference type="ARBA" id="ARBA00022825"/>
    </source>
</evidence>
<dbReference type="Pfam" id="PF00082">
    <property type="entry name" value="Peptidase_S8"/>
    <property type="match status" value="1"/>
</dbReference>
<dbReference type="GO" id="GO:0004252">
    <property type="term" value="F:serine-type endopeptidase activity"/>
    <property type="evidence" value="ECO:0007669"/>
    <property type="project" value="UniProtKB-UniRule"/>
</dbReference>
<dbReference type="InterPro" id="IPR036852">
    <property type="entry name" value="Peptidase_S8/S53_dom_sf"/>
</dbReference>
<dbReference type="PRINTS" id="PR00723">
    <property type="entry name" value="SUBTILISIN"/>
</dbReference>
<evidence type="ECO:0000256" key="3">
    <source>
        <dbReference type="ARBA" id="ARBA00022729"/>
    </source>
</evidence>
<keyword evidence="13" id="KW-1185">Reference proteome</keyword>
<feature type="signal peptide" evidence="9">
    <location>
        <begin position="1"/>
        <end position="19"/>
    </location>
</feature>
<dbReference type="PROSITE" id="PS51892">
    <property type="entry name" value="SUBTILASE"/>
    <property type="match status" value="1"/>
</dbReference>
<comment type="caution">
    <text evidence="12">The sequence shown here is derived from an EMBL/GenBank/DDBJ whole genome shotgun (WGS) entry which is preliminary data.</text>
</comment>
<dbReference type="SUPFAM" id="SSF52743">
    <property type="entry name" value="Subtilisin-like"/>
    <property type="match status" value="1"/>
</dbReference>
<dbReference type="PANTHER" id="PTHR43806">
    <property type="entry name" value="PEPTIDASE S8"/>
    <property type="match status" value="1"/>
</dbReference>
<dbReference type="Proteomes" id="UP000813444">
    <property type="component" value="Unassembled WGS sequence"/>
</dbReference>
<feature type="chain" id="PRO_5035476161" evidence="9">
    <location>
        <begin position="20"/>
        <end position="875"/>
    </location>
</feature>
<dbReference type="CDD" id="cd02124">
    <property type="entry name" value="PA_PoS1_like"/>
    <property type="match status" value="1"/>
</dbReference>
<feature type="active site" description="Charge relay system" evidence="6 7">
    <location>
        <position position="153"/>
    </location>
</feature>
<proteinExistence type="inferred from homology"/>
<evidence type="ECO:0000256" key="7">
    <source>
        <dbReference type="PROSITE-ProRule" id="PRU01240"/>
    </source>
</evidence>
<evidence type="ECO:0000256" key="1">
    <source>
        <dbReference type="ARBA" id="ARBA00011073"/>
    </source>
</evidence>
<dbReference type="InterPro" id="IPR015500">
    <property type="entry name" value="Peptidase_S8_subtilisin-rel"/>
</dbReference>
<dbReference type="PROSITE" id="PS00138">
    <property type="entry name" value="SUBTILASE_SER"/>
    <property type="match status" value="1"/>
</dbReference>
<dbReference type="GO" id="GO:0006508">
    <property type="term" value="P:proteolysis"/>
    <property type="evidence" value="ECO:0007669"/>
    <property type="project" value="UniProtKB-KW"/>
</dbReference>
<dbReference type="PROSITE" id="PS00136">
    <property type="entry name" value="SUBTILASE_ASP"/>
    <property type="match status" value="1"/>
</dbReference>
<dbReference type="GO" id="GO:0016020">
    <property type="term" value="C:membrane"/>
    <property type="evidence" value="ECO:0007669"/>
    <property type="project" value="InterPro"/>
</dbReference>
<evidence type="ECO:0000259" key="11">
    <source>
        <dbReference type="Pfam" id="PF06280"/>
    </source>
</evidence>
<feature type="active site" description="Charge relay system" evidence="6 7">
    <location>
        <position position="205"/>
    </location>
</feature>
<comment type="similarity">
    <text evidence="1 7 8">Belongs to the peptidase S8 family.</text>
</comment>
<dbReference type="Pfam" id="PF06280">
    <property type="entry name" value="fn3_5"/>
    <property type="match status" value="1"/>
</dbReference>
<reference evidence="12" key="1">
    <citation type="journal article" date="2021" name="Nat. Commun.">
        <title>Genetic determinants of endophytism in the Arabidopsis root mycobiome.</title>
        <authorList>
            <person name="Mesny F."/>
            <person name="Miyauchi S."/>
            <person name="Thiergart T."/>
            <person name="Pickel B."/>
            <person name="Atanasova L."/>
            <person name="Karlsson M."/>
            <person name="Huettel B."/>
            <person name="Barry K.W."/>
            <person name="Haridas S."/>
            <person name="Chen C."/>
            <person name="Bauer D."/>
            <person name="Andreopoulos W."/>
            <person name="Pangilinan J."/>
            <person name="LaButti K."/>
            <person name="Riley R."/>
            <person name="Lipzen A."/>
            <person name="Clum A."/>
            <person name="Drula E."/>
            <person name="Henrissat B."/>
            <person name="Kohler A."/>
            <person name="Grigoriev I.V."/>
            <person name="Martin F.M."/>
            <person name="Hacquard S."/>
        </authorList>
    </citation>
    <scope>NUCLEOTIDE SEQUENCE</scope>
    <source>
        <strain evidence="12">MPI-CAGE-CH-0235</strain>
    </source>
</reference>
<feature type="domain" description="Peptidase S8/S53" evidence="10">
    <location>
        <begin position="144"/>
        <end position="581"/>
    </location>
</feature>
<keyword evidence="5 7" id="KW-0720">Serine protease</keyword>
<evidence type="ECO:0000313" key="12">
    <source>
        <dbReference type="EMBL" id="KAH7317027.1"/>
    </source>
</evidence>
<dbReference type="CDD" id="cd07489">
    <property type="entry name" value="Peptidases_S8_5"/>
    <property type="match status" value="1"/>
</dbReference>
<dbReference type="InterPro" id="IPR022398">
    <property type="entry name" value="Peptidase_S8_His-AS"/>
</dbReference>
<dbReference type="PROSITE" id="PS00137">
    <property type="entry name" value="SUBTILASE_HIS"/>
    <property type="match status" value="1"/>
</dbReference>
<gene>
    <name evidence="12" type="ORF">B0I35DRAFT_410138</name>
</gene>
<evidence type="ECO:0000256" key="4">
    <source>
        <dbReference type="ARBA" id="ARBA00022801"/>
    </source>
</evidence>
<evidence type="ECO:0000256" key="2">
    <source>
        <dbReference type="ARBA" id="ARBA00022670"/>
    </source>
</evidence>
<dbReference type="EMBL" id="JAGPNK010000008">
    <property type="protein sequence ID" value="KAH7317027.1"/>
    <property type="molecule type" value="Genomic_DNA"/>
</dbReference>
<organism evidence="12 13">
    <name type="scientific">Stachybotrys elegans</name>
    <dbReference type="NCBI Taxonomy" id="80388"/>
    <lineage>
        <taxon>Eukaryota</taxon>
        <taxon>Fungi</taxon>
        <taxon>Dikarya</taxon>
        <taxon>Ascomycota</taxon>
        <taxon>Pezizomycotina</taxon>
        <taxon>Sordariomycetes</taxon>
        <taxon>Hypocreomycetidae</taxon>
        <taxon>Hypocreales</taxon>
        <taxon>Stachybotryaceae</taxon>
        <taxon>Stachybotrys</taxon>
    </lineage>
</organism>
<protein>
    <submittedName>
        <fullName evidence="12">Peptidase S8/S53 domain-containing protein</fullName>
    </submittedName>
</protein>
<evidence type="ECO:0000313" key="13">
    <source>
        <dbReference type="Proteomes" id="UP000813444"/>
    </source>
</evidence>
<feature type="domain" description="C5a peptidase/Subtilisin-like protease SBT2-like Fn3-like" evidence="11">
    <location>
        <begin position="602"/>
        <end position="723"/>
    </location>
</feature>
<keyword evidence="2 7" id="KW-0645">Protease</keyword>
<dbReference type="InterPro" id="IPR000209">
    <property type="entry name" value="Peptidase_S8/S53_dom"/>
</dbReference>
<keyword evidence="4 7" id="KW-0378">Hydrolase</keyword>
<dbReference type="InterPro" id="IPR023827">
    <property type="entry name" value="Peptidase_S8_Asp-AS"/>
</dbReference>
<feature type="active site" description="Charge relay system" evidence="6 7">
    <location>
        <position position="528"/>
    </location>
</feature>
<evidence type="ECO:0000256" key="8">
    <source>
        <dbReference type="RuleBase" id="RU003355"/>
    </source>
</evidence>
<evidence type="ECO:0000256" key="6">
    <source>
        <dbReference type="PIRSR" id="PIRSR615500-1"/>
    </source>
</evidence>
<sequence length="875" mass="92871">MRLRGIVWPLLGGFWAAAAVESSESNTSDDSNSSGDFFRDLESVNVVATPRLALSSSLFRGMSFRVDNTQELNETERSILSLSNVKKLWPVQITPRPNDQVIWVADSQTVPLDLSRKRQAPVENAFSPHVMTQVDRLRAEGYTGKGIKIAVIDTGVDYTHPALGGCFGPGCLISHGADLVGDAYNGQNEPVPDGDPMETCPNSFHGTHVTGIIAAQENPFGFTGAAPDTSIGAYKVFGCTGGVANDVLIAAFARAVEDGNDIITASLGSTNGWSDNPTAVALQRIVEAGVTVTVAAGNEGTNGMFFASSGASGKGVTAVGSVVADVDTVIGYHSTFETETSGEEDFGWLEGIPAFGNISLPLYATSNSTSTPDDACNPLPSDTPDLSEYIVLVRRANCSESQQARNIVERGGKYMVVYSGGVNLLNPWVGDVSEMLACASVTAAQGAEWVELLNEGEQVTLHMTEQASAQRAVLNQANTLNGGLVHSTSTWGPTWELDMKPDVVTVGAGVLSTYPLAMGGYAVQSGTSMSTPLAAAIYALIAQARGTTDPTELRRVLSSTAKRIVWAPDPSAGLASVAQQGAGFSQAYDAAFVKTLLSVSSIAFNDTDHLLNSTQFSIENLGTEDMSYDIGHVPAVSLYTFNTQSQQPSRYPNPVADGHAELSFSSTRVSVPAGGSIKITVMPNPPSTLDAIRLPVYSGFITINGTQSDGGAGRNESLSVPYLGVTGSMFSTPIFDRSLFAMYNLSQLIQTSIPNGTFYIPHPDSDAPANPLVGFPFMQLRTRLGTREFRLELVAADGPSQVVGSPAGFPRQFSTRSVNSHHFVGRLSDGSVVPEGRYYFRAQALKVFGDPSDPDAWESESFDTFNLVYTNNPEK</sequence>
<accession>A0A8K0WQN9</accession>
<dbReference type="InterPro" id="IPR023828">
    <property type="entry name" value="Peptidase_S8_Ser-AS"/>
</dbReference>
<dbReference type="InterPro" id="IPR034187">
    <property type="entry name" value="Peptidases_S8_5"/>
</dbReference>
<dbReference type="AlphaFoldDB" id="A0A8K0WQN9"/>
<evidence type="ECO:0000259" key="10">
    <source>
        <dbReference type="Pfam" id="PF00082"/>
    </source>
</evidence>
<dbReference type="InterPro" id="IPR050131">
    <property type="entry name" value="Peptidase_S8_subtilisin-like"/>
</dbReference>
<dbReference type="Gene3D" id="3.40.50.200">
    <property type="entry name" value="Peptidase S8/S53 domain"/>
    <property type="match status" value="2"/>
</dbReference>
<dbReference type="OrthoDB" id="10256524at2759"/>
<dbReference type="PANTHER" id="PTHR43806:SF66">
    <property type="entry name" value="SERIN ENDOPEPTIDASE"/>
    <property type="match status" value="1"/>
</dbReference>
<evidence type="ECO:0000256" key="9">
    <source>
        <dbReference type="SAM" id="SignalP"/>
    </source>
</evidence>